<dbReference type="KEGG" id="slac:SKTS_06450"/>
<comment type="pathway">
    <text evidence="5">Cofactor biosynthesis; nicotinate biosynthesis; nicotinate from nicotinamide: step 1/1.</text>
</comment>
<evidence type="ECO:0000259" key="8">
    <source>
        <dbReference type="Pfam" id="PF00857"/>
    </source>
</evidence>
<proteinExistence type="inferred from homology"/>
<name>A0A6F8VAH6_9PROT</name>
<dbReference type="RefSeq" id="WP_173060300.1">
    <property type="nucleotide sequence ID" value="NZ_AP022853.1"/>
</dbReference>
<dbReference type="GO" id="GO:0046872">
    <property type="term" value="F:metal ion binding"/>
    <property type="evidence" value="ECO:0007669"/>
    <property type="project" value="UniProtKB-KW"/>
</dbReference>
<evidence type="ECO:0000256" key="7">
    <source>
        <dbReference type="ARBA" id="ARBA00043224"/>
    </source>
</evidence>
<evidence type="ECO:0000256" key="2">
    <source>
        <dbReference type="ARBA" id="ARBA00022642"/>
    </source>
</evidence>
<evidence type="ECO:0000313" key="10">
    <source>
        <dbReference type="Proteomes" id="UP000502260"/>
    </source>
</evidence>
<keyword evidence="10" id="KW-1185">Reference proteome</keyword>
<dbReference type="InterPro" id="IPR052347">
    <property type="entry name" value="Isochorismatase_Nicotinamidase"/>
</dbReference>
<reference evidence="10" key="1">
    <citation type="submission" date="2020-03" db="EMBL/GenBank/DDBJ databases">
        <title>Complete genome sequence of sulfur-oxidizing bacterium skT11.</title>
        <authorList>
            <person name="Kanda M."/>
            <person name="Kojima H."/>
            <person name="Fukui M."/>
        </authorList>
    </citation>
    <scope>NUCLEOTIDE SEQUENCE [LARGE SCALE GENOMIC DNA]</scope>
    <source>
        <strain evidence="10">skT11</strain>
    </source>
</reference>
<evidence type="ECO:0000256" key="1">
    <source>
        <dbReference type="ARBA" id="ARBA00006336"/>
    </source>
</evidence>
<keyword evidence="2" id="KW-0662">Pyridine nucleotide biosynthesis</keyword>
<dbReference type="PANTHER" id="PTHR11080:SF2">
    <property type="entry name" value="LD05707P"/>
    <property type="match status" value="1"/>
</dbReference>
<dbReference type="EMBL" id="AP022853">
    <property type="protein sequence ID" value="BCB25759.1"/>
    <property type="molecule type" value="Genomic_DNA"/>
</dbReference>
<dbReference type="InterPro" id="IPR000868">
    <property type="entry name" value="Isochorismatase-like_dom"/>
</dbReference>
<protein>
    <recommendedName>
        <fullName evidence="6">nicotinamidase</fullName>
        <ecNumber evidence="6">3.5.1.19</ecNumber>
    </recommendedName>
    <alternativeName>
        <fullName evidence="7">Nicotinamide deamidase</fullName>
    </alternativeName>
</protein>
<dbReference type="InterPro" id="IPR036380">
    <property type="entry name" value="Isochorismatase-like_sf"/>
</dbReference>
<dbReference type="CDD" id="cd01011">
    <property type="entry name" value="nicotinamidase"/>
    <property type="match status" value="1"/>
</dbReference>
<dbReference type="PANTHER" id="PTHR11080">
    <property type="entry name" value="PYRAZINAMIDASE/NICOTINAMIDASE"/>
    <property type="match status" value="1"/>
</dbReference>
<dbReference type="EC" id="3.5.1.19" evidence="6"/>
<gene>
    <name evidence="9" type="ORF">SKTS_06450</name>
</gene>
<evidence type="ECO:0000256" key="4">
    <source>
        <dbReference type="ARBA" id="ARBA00022801"/>
    </source>
</evidence>
<keyword evidence="3" id="KW-0479">Metal-binding</keyword>
<sequence length="193" mass="20239">MSEQIPVRDGDALLIVDVQNDFLPGGSLGVAGGDEVVAPLARSIDVFHQHGQPIYATRDWHPADHCSFQAQGGPWPPHCVQGTPGAEFAPGLGLPAFAMIVSKASDAARDAYSGFDGTNLAFQLTMYGVKRVFVGGLATDYCVLASVRDALKQGLQVYVLNDAIRAVNADDGARAIAEMTTLGAHFVASGTLV</sequence>
<organism evidence="9 10">
    <name type="scientific">Sulfurimicrobium lacus</name>
    <dbReference type="NCBI Taxonomy" id="2715678"/>
    <lineage>
        <taxon>Bacteria</taxon>
        <taxon>Pseudomonadati</taxon>
        <taxon>Pseudomonadota</taxon>
        <taxon>Betaproteobacteria</taxon>
        <taxon>Nitrosomonadales</taxon>
        <taxon>Sulfuricellaceae</taxon>
        <taxon>Sulfurimicrobium</taxon>
    </lineage>
</organism>
<comment type="similarity">
    <text evidence="1">Belongs to the isochorismatase family.</text>
</comment>
<dbReference type="AlphaFoldDB" id="A0A6F8VAH6"/>
<dbReference type="Proteomes" id="UP000502260">
    <property type="component" value="Chromosome"/>
</dbReference>
<dbReference type="Pfam" id="PF00857">
    <property type="entry name" value="Isochorismatase"/>
    <property type="match status" value="1"/>
</dbReference>
<feature type="domain" description="Isochorismatase-like" evidence="8">
    <location>
        <begin position="12"/>
        <end position="187"/>
    </location>
</feature>
<evidence type="ECO:0000313" key="9">
    <source>
        <dbReference type="EMBL" id="BCB25759.1"/>
    </source>
</evidence>
<accession>A0A6F8VAH6</accession>
<dbReference type="SUPFAM" id="SSF52499">
    <property type="entry name" value="Isochorismatase-like hydrolases"/>
    <property type="match status" value="1"/>
</dbReference>
<dbReference type="GO" id="GO:0019363">
    <property type="term" value="P:pyridine nucleotide biosynthetic process"/>
    <property type="evidence" value="ECO:0007669"/>
    <property type="project" value="UniProtKB-KW"/>
</dbReference>
<evidence type="ECO:0000256" key="5">
    <source>
        <dbReference type="ARBA" id="ARBA00037900"/>
    </source>
</evidence>
<dbReference type="Gene3D" id="3.40.50.850">
    <property type="entry name" value="Isochorismatase-like"/>
    <property type="match status" value="1"/>
</dbReference>
<dbReference type="GO" id="GO:0008936">
    <property type="term" value="F:nicotinamidase activity"/>
    <property type="evidence" value="ECO:0007669"/>
    <property type="project" value="UniProtKB-EC"/>
</dbReference>
<evidence type="ECO:0000256" key="3">
    <source>
        <dbReference type="ARBA" id="ARBA00022723"/>
    </source>
</evidence>
<keyword evidence="4" id="KW-0378">Hydrolase</keyword>
<evidence type="ECO:0000256" key="6">
    <source>
        <dbReference type="ARBA" id="ARBA00039017"/>
    </source>
</evidence>